<gene>
    <name evidence="1" type="ORF">HHI36_004266</name>
</gene>
<evidence type="ECO:0000313" key="1">
    <source>
        <dbReference type="EMBL" id="KAL3281042.1"/>
    </source>
</evidence>
<keyword evidence="2" id="KW-1185">Reference proteome</keyword>
<evidence type="ECO:0000313" key="2">
    <source>
        <dbReference type="Proteomes" id="UP001516400"/>
    </source>
</evidence>
<protein>
    <submittedName>
        <fullName evidence="1">Uncharacterized protein</fullName>
    </submittedName>
</protein>
<name>A0ABD2NRC0_9CUCU</name>
<dbReference type="AlphaFoldDB" id="A0ABD2NRC0"/>
<comment type="caution">
    <text evidence="1">The sequence shown here is derived from an EMBL/GenBank/DDBJ whole genome shotgun (WGS) entry which is preliminary data.</text>
</comment>
<organism evidence="1 2">
    <name type="scientific">Cryptolaemus montrouzieri</name>
    <dbReference type="NCBI Taxonomy" id="559131"/>
    <lineage>
        <taxon>Eukaryota</taxon>
        <taxon>Metazoa</taxon>
        <taxon>Ecdysozoa</taxon>
        <taxon>Arthropoda</taxon>
        <taxon>Hexapoda</taxon>
        <taxon>Insecta</taxon>
        <taxon>Pterygota</taxon>
        <taxon>Neoptera</taxon>
        <taxon>Endopterygota</taxon>
        <taxon>Coleoptera</taxon>
        <taxon>Polyphaga</taxon>
        <taxon>Cucujiformia</taxon>
        <taxon>Coccinelloidea</taxon>
        <taxon>Coccinellidae</taxon>
        <taxon>Scymninae</taxon>
        <taxon>Scymnini</taxon>
        <taxon>Cryptolaemus</taxon>
    </lineage>
</organism>
<reference evidence="1 2" key="1">
    <citation type="journal article" date="2021" name="BMC Biol.">
        <title>Horizontally acquired antibacterial genes associated with adaptive radiation of ladybird beetles.</title>
        <authorList>
            <person name="Li H.S."/>
            <person name="Tang X.F."/>
            <person name="Huang Y.H."/>
            <person name="Xu Z.Y."/>
            <person name="Chen M.L."/>
            <person name="Du X.Y."/>
            <person name="Qiu B.Y."/>
            <person name="Chen P.T."/>
            <person name="Zhang W."/>
            <person name="Slipinski A."/>
            <person name="Escalona H.E."/>
            <person name="Waterhouse R.M."/>
            <person name="Zwick A."/>
            <person name="Pang H."/>
        </authorList>
    </citation>
    <scope>NUCLEOTIDE SEQUENCE [LARGE SCALE GENOMIC DNA]</scope>
    <source>
        <strain evidence="1">SYSU2018</strain>
    </source>
</reference>
<feature type="non-terminal residue" evidence="1">
    <location>
        <position position="1"/>
    </location>
</feature>
<dbReference type="EMBL" id="JABFTP020000144">
    <property type="protein sequence ID" value="KAL3281042.1"/>
    <property type="molecule type" value="Genomic_DNA"/>
</dbReference>
<proteinExistence type="predicted"/>
<sequence>RETPQVCRLLQSIQPIIEPDNTHAQAYRIQALLLWVVRKGIPEEGRPKET</sequence>
<accession>A0ABD2NRC0</accession>
<dbReference type="Proteomes" id="UP001516400">
    <property type="component" value="Unassembled WGS sequence"/>
</dbReference>